<evidence type="ECO:0000256" key="2">
    <source>
        <dbReference type="ARBA" id="ARBA00022737"/>
    </source>
</evidence>
<keyword evidence="3" id="KW-0802">TPR repeat</keyword>
<dbReference type="PANTHER" id="PTHR14781">
    <property type="entry name" value="INTRAFLAGELLAR TRANSPORT PROTEIN 56"/>
    <property type="match status" value="1"/>
</dbReference>
<dbReference type="InterPro" id="IPR030511">
    <property type="entry name" value="TTC26"/>
</dbReference>
<evidence type="ECO:0000313" key="5">
    <source>
        <dbReference type="EMBL" id="CAK9278884.1"/>
    </source>
</evidence>
<accession>A0ABP0XID5</accession>
<evidence type="ECO:0000256" key="1">
    <source>
        <dbReference type="ARBA" id="ARBA00004138"/>
    </source>
</evidence>
<proteinExistence type="predicted"/>
<name>A0ABP0XID5_9BRYO</name>
<reference evidence="5" key="1">
    <citation type="submission" date="2024-02" db="EMBL/GenBank/DDBJ databases">
        <authorList>
            <consortium name="ELIXIR-Norway"/>
            <consortium name="Elixir Norway"/>
        </authorList>
    </citation>
    <scope>NUCLEOTIDE SEQUENCE</scope>
</reference>
<comment type="subcellular location">
    <subcellularLocation>
        <location evidence="1">Cell projection</location>
        <location evidence="1">Cilium</location>
    </subcellularLocation>
</comment>
<keyword evidence="2" id="KW-0677">Repeat</keyword>
<keyword evidence="4" id="KW-0966">Cell projection</keyword>
<dbReference type="InterPro" id="IPR036052">
    <property type="entry name" value="TrpB-like_PALP_sf"/>
</dbReference>
<dbReference type="EMBL" id="OZ020104">
    <property type="protein sequence ID" value="CAK9278884.1"/>
    <property type="molecule type" value="Genomic_DNA"/>
</dbReference>
<organism evidence="5 6">
    <name type="scientific">Sphagnum jensenii</name>
    <dbReference type="NCBI Taxonomy" id="128206"/>
    <lineage>
        <taxon>Eukaryota</taxon>
        <taxon>Viridiplantae</taxon>
        <taxon>Streptophyta</taxon>
        <taxon>Embryophyta</taxon>
        <taxon>Bryophyta</taxon>
        <taxon>Sphagnophytina</taxon>
        <taxon>Sphagnopsida</taxon>
        <taxon>Sphagnales</taxon>
        <taxon>Sphagnaceae</taxon>
        <taxon>Sphagnum</taxon>
    </lineage>
</organism>
<dbReference type="Gene3D" id="3.40.50.1100">
    <property type="match status" value="1"/>
</dbReference>
<protein>
    <submittedName>
        <fullName evidence="5">Uncharacterized protein</fullName>
    </submittedName>
</protein>
<sequence length="295" mass="32677">MCIAGCSSSGGGGTGHCFLGTTQVSGRNRSDLAQLILTEPAKGMKGSVQKAEETVKKTTISYMIQQFENPANPKACNNYKLFSGKAAEADLKALEETSKGPTENELVKHNHVVFRSAENALQEAYNMVKELEPSTTQEYVVKAVSYASLGREIQNAEMLKQAQHYFQLVGSSASECDTIPVSQQSALVYKDIVCTWESLEEANSQDNDNDAFDHLQSIKAYSDAQDEFNWNYGIVKAVVGTYQEAEEALLLVSNERYHSDYYYQAWLCHCFIMAGKASLAWDHHVQIEASEESFS</sequence>
<dbReference type="Proteomes" id="UP001497444">
    <property type="component" value="Chromosome 9"/>
</dbReference>
<keyword evidence="6" id="KW-1185">Reference proteome</keyword>
<evidence type="ECO:0000313" key="6">
    <source>
        <dbReference type="Proteomes" id="UP001497444"/>
    </source>
</evidence>
<gene>
    <name evidence="5" type="ORF">CSSPJE1EN1_LOCUS24362</name>
</gene>
<evidence type="ECO:0000256" key="3">
    <source>
        <dbReference type="ARBA" id="ARBA00022803"/>
    </source>
</evidence>
<evidence type="ECO:0000256" key="4">
    <source>
        <dbReference type="ARBA" id="ARBA00023273"/>
    </source>
</evidence>
<dbReference type="PANTHER" id="PTHR14781:SF0">
    <property type="entry name" value="INTRAFLAGELLAR TRANSPORT PROTEIN 56"/>
    <property type="match status" value="1"/>
</dbReference>